<dbReference type="GO" id="GO:0009401">
    <property type="term" value="P:phosphoenolpyruvate-dependent sugar phosphotransferase system"/>
    <property type="evidence" value="ECO:0007669"/>
    <property type="project" value="UniProtKB-KW"/>
</dbReference>
<dbReference type="RefSeq" id="WP_022299977.1">
    <property type="nucleotide sequence ID" value="NZ_CAXUDH010000011.1"/>
</dbReference>
<evidence type="ECO:0000313" key="12">
    <source>
        <dbReference type="Proteomes" id="UP000030008"/>
    </source>
</evidence>
<dbReference type="EMBL" id="WWTN01000056">
    <property type="protein sequence ID" value="MZH58142.1"/>
    <property type="molecule type" value="Genomic_DNA"/>
</dbReference>
<dbReference type="PROSITE" id="PS51106">
    <property type="entry name" value="PTS_EIIC_TYPE_4"/>
    <property type="match status" value="1"/>
</dbReference>
<evidence type="ECO:0000256" key="4">
    <source>
        <dbReference type="ARBA" id="ARBA00022597"/>
    </source>
</evidence>
<evidence type="ECO:0000313" key="10">
    <source>
        <dbReference type="EMBL" id="KGJ54215.1"/>
    </source>
</evidence>
<evidence type="ECO:0000256" key="6">
    <source>
        <dbReference type="ARBA" id="ARBA00022692"/>
    </source>
</evidence>
<dbReference type="GO" id="GO:0005886">
    <property type="term" value="C:plasma membrane"/>
    <property type="evidence" value="ECO:0007669"/>
    <property type="project" value="UniProtKB-SubCell"/>
</dbReference>
<keyword evidence="2" id="KW-0813">Transport</keyword>
<evidence type="ECO:0000256" key="9">
    <source>
        <dbReference type="SAM" id="Phobius"/>
    </source>
</evidence>
<dbReference type="Proteomes" id="UP000604383">
    <property type="component" value="Unassembled WGS sequence"/>
</dbReference>
<reference evidence="10 12" key="1">
    <citation type="submission" date="2014-08" db="EMBL/GenBank/DDBJ databases">
        <title>Clostridium innocuum, an unnegligible vancomycin-resistant pathogen causing extra-intestinal infections.</title>
        <authorList>
            <person name="Feng Y."/>
            <person name="Chiu C.-H."/>
        </authorList>
    </citation>
    <scope>NUCLEOTIDE SEQUENCE [LARGE SCALE GENOMIC DNA]</scope>
    <source>
        <strain evidence="10 12">AN88</strain>
    </source>
</reference>
<dbReference type="Proteomes" id="UP000030008">
    <property type="component" value="Unassembled WGS sequence"/>
</dbReference>
<keyword evidence="7 9" id="KW-1133">Transmembrane helix</keyword>
<comment type="subcellular location">
    <subcellularLocation>
        <location evidence="1">Cell membrane</location>
        <topology evidence="1">Multi-pass membrane protein</topology>
    </subcellularLocation>
</comment>
<keyword evidence="8 9" id="KW-0472">Membrane</keyword>
<dbReference type="Pfam" id="PF03609">
    <property type="entry name" value="EII-Sor"/>
    <property type="match status" value="1"/>
</dbReference>
<name>A0A099I936_CLOIN</name>
<gene>
    <name evidence="10" type="ORF">CIAN88_04970</name>
    <name evidence="11" type="ORF">GT664_20865</name>
</gene>
<keyword evidence="4 11" id="KW-0762">Sugar transport</keyword>
<evidence type="ECO:0000256" key="2">
    <source>
        <dbReference type="ARBA" id="ARBA00022448"/>
    </source>
</evidence>
<evidence type="ECO:0000256" key="8">
    <source>
        <dbReference type="ARBA" id="ARBA00023136"/>
    </source>
</evidence>
<feature type="transmembrane region" description="Helical" evidence="9">
    <location>
        <begin position="225"/>
        <end position="254"/>
    </location>
</feature>
<evidence type="ECO:0000256" key="3">
    <source>
        <dbReference type="ARBA" id="ARBA00022475"/>
    </source>
</evidence>
<evidence type="ECO:0000256" key="7">
    <source>
        <dbReference type="ARBA" id="ARBA00022989"/>
    </source>
</evidence>
<evidence type="ECO:0000256" key="5">
    <source>
        <dbReference type="ARBA" id="ARBA00022683"/>
    </source>
</evidence>
<dbReference type="EMBL" id="JQIF01000020">
    <property type="protein sequence ID" value="KGJ54215.1"/>
    <property type="molecule type" value="Genomic_DNA"/>
</dbReference>
<feature type="transmembrane region" description="Helical" evidence="9">
    <location>
        <begin position="155"/>
        <end position="178"/>
    </location>
</feature>
<feature type="transmembrane region" description="Helical" evidence="9">
    <location>
        <begin position="106"/>
        <end position="134"/>
    </location>
</feature>
<dbReference type="AlphaFoldDB" id="A0A099I936"/>
<keyword evidence="6 9" id="KW-0812">Transmembrane</keyword>
<organism evidence="10 12">
    <name type="scientific">Clostridium innocuum</name>
    <dbReference type="NCBI Taxonomy" id="1522"/>
    <lineage>
        <taxon>Bacteria</taxon>
        <taxon>Bacillati</taxon>
        <taxon>Bacillota</taxon>
        <taxon>Clostridia</taxon>
        <taxon>Eubacteriales</taxon>
        <taxon>Clostridiaceae</taxon>
        <taxon>Clostridium</taxon>
    </lineage>
</organism>
<comment type="caution">
    <text evidence="10">The sequence shown here is derived from an EMBL/GenBank/DDBJ whole genome shotgun (WGS) entry which is preliminary data.</text>
</comment>
<keyword evidence="5" id="KW-0598">Phosphotransferase system</keyword>
<feature type="transmembrane region" description="Helical" evidence="9">
    <location>
        <begin position="198"/>
        <end position="218"/>
    </location>
</feature>
<evidence type="ECO:0000313" key="11">
    <source>
        <dbReference type="EMBL" id="MZH58142.1"/>
    </source>
</evidence>
<sequence length="276" mass="29119">MITWVQAALLGLMSCTAASIPAALGTTIGNYTLNRPLIASLFVGLILGDVEGCIKLAIPMQIIYIAVVTPGGTVAADLRAVSYIGIPLAYATAKSQGLDLGGPEALGLAGSIGALVGTVGTVQFYGTAMMNLVWQHIGWARLDKKDFGIITKVNVILPLISHILVSFIPVMLITYYGAGAVTDFKTALPMDSWYMKSLFTIGSLLPAVGIAILLKSVVSKATDLIFFLFGFTVAASMHLTLIAATAVGAVFALINYQMTMIRLRGAKTNTNEEEDI</sequence>
<keyword evidence="3" id="KW-1003">Cell membrane</keyword>
<evidence type="ECO:0000256" key="1">
    <source>
        <dbReference type="ARBA" id="ARBA00004651"/>
    </source>
</evidence>
<proteinExistence type="predicted"/>
<accession>A0A099I936</accession>
<reference evidence="11" key="2">
    <citation type="journal article" date="2019" name="Nat. Med.">
        <title>A library of human gut bacterial isolates paired with longitudinal multiomics data enables mechanistic microbiome research.</title>
        <authorList>
            <person name="Poyet M."/>
            <person name="Groussin M."/>
            <person name="Gibbons S.M."/>
            <person name="Avila-Pacheco J."/>
            <person name="Jiang X."/>
            <person name="Kearney S.M."/>
            <person name="Perrotta A.R."/>
            <person name="Berdy B."/>
            <person name="Zhao S."/>
            <person name="Lieberman T.D."/>
            <person name="Swanson P.K."/>
            <person name="Smith M."/>
            <person name="Roesemann S."/>
            <person name="Alexander J.E."/>
            <person name="Rich S.A."/>
            <person name="Livny J."/>
            <person name="Vlamakis H."/>
            <person name="Clish C."/>
            <person name="Bullock K."/>
            <person name="Deik A."/>
            <person name="Scott J."/>
            <person name="Pierce K.A."/>
            <person name="Xavier R.J."/>
            <person name="Alm E.J."/>
        </authorList>
    </citation>
    <scope>NUCLEOTIDE SEQUENCE</scope>
    <source>
        <strain evidence="11">BIOML-A12</strain>
    </source>
</reference>
<protein>
    <submittedName>
        <fullName evidence="10">PTS sorbose transporter subunit IIC</fullName>
    </submittedName>
    <submittedName>
        <fullName evidence="11">PTS sugar transporter subunit IIC</fullName>
    </submittedName>
</protein>
<dbReference type="InterPro" id="IPR004700">
    <property type="entry name" value="PTS_IIC_man"/>
</dbReference>